<dbReference type="FunFam" id="1.10.8.50:FF:000003">
    <property type="entry name" value="Formamidopyrimidine-DNA glycosylase"/>
    <property type="match status" value="1"/>
</dbReference>
<sequence length="223" mass="23835">MLLDQQVVAGLGNIYVCEALFRSAIRPDKESGRVTLPALKKLVPAIREVLSESIAAGGSTIRDYAQPSGELGYFATSWQVYGREGQPCLCGGTVRRFVQGGRSTFWGALSGESARQADSLGIGPPSPLCGGPDRGNSMANTPQARKRIRRNERRAEINTNRVSRIRTFVKKVEAAIAGGDKTAASAALKEAQPELARGVARGVLHKNTAARKFSRLTKAVSAL</sequence>
<keyword evidence="3" id="KW-0479">Metal-binding</keyword>
<keyword evidence="4" id="KW-0699">rRNA-binding</keyword>
<keyword evidence="7" id="KW-0862">Zinc</keyword>
<dbReference type="SUPFAM" id="SSF57716">
    <property type="entry name" value="Glucocorticoid receptor-like (DNA-binding domain)"/>
    <property type="match status" value="1"/>
</dbReference>
<dbReference type="EC" id="3.2.2.23" evidence="16"/>
<dbReference type="Gene3D" id="1.20.58.110">
    <property type="entry name" value="Ribosomal protein S20"/>
    <property type="match status" value="1"/>
</dbReference>
<dbReference type="GO" id="GO:0003735">
    <property type="term" value="F:structural constituent of ribosome"/>
    <property type="evidence" value="ECO:0007669"/>
    <property type="project" value="InterPro"/>
</dbReference>
<dbReference type="Pfam" id="PF06831">
    <property type="entry name" value="H2TH"/>
    <property type="match status" value="1"/>
</dbReference>
<evidence type="ECO:0000256" key="3">
    <source>
        <dbReference type="ARBA" id="ARBA00022723"/>
    </source>
</evidence>
<protein>
    <submittedName>
        <fullName evidence="16">Formamidopyrimidine-DNA glycosylase, putative</fullName>
        <ecNumber evidence="16">3.2.2.23</ecNumber>
    </submittedName>
</protein>
<dbReference type="SUPFAM" id="SSF46992">
    <property type="entry name" value="Ribosomal protein S20"/>
    <property type="match status" value="1"/>
</dbReference>
<dbReference type="SMART" id="SM01232">
    <property type="entry name" value="H2TH"/>
    <property type="match status" value="1"/>
</dbReference>
<dbReference type="FunFam" id="1.20.58.110:FF:000001">
    <property type="entry name" value="30S ribosomal protein S20"/>
    <property type="match status" value="1"/>
</dbReference>
<feature type="region of interest" description="Disordered" evidence="14">
    <location>
        <begin position="116"/>
        <end position="140"/>
    </location>
</feature>
<gene>
    <name evidence="16" type="ORF">RCOM_2071510</name>
</gene>
<dbReference type="PANTHER" id="PTHR33398:SF1">
    <property type="entry name" value="SMALL RIBOSOMAL SUBUNIT PROTEIN BS20C"/>
    <property type="match status" value="1"/>
</dbReference>
<dbReference type="SUPFAM" id="SSF46946">
    <property type="entry name" value="S13-like H2TH domain"/>
    <property type="match status" value="1"/>
</dbReference>
<dbReference type="HAMAP" id="MF_00500">
    <property type="entry name" value="Ribosomal_bS20"/>
    <property type="match status" value="1"/>
</dbReference>
<keyword evidence="11" id="KW-0234">DNA repair</keyword>
<proteinExistence type="inferred from homology"/>
<organism evidence="16 17">
    <name type="scientific">Ricinus communis</name>
    <name type="common">Castor bean</name>
    <dbReference type="NCBI Taxonomy" id="3988"/>
    <lineage>
        <taxon>Eukaryota</taxon>
        <taxon>Viridiplantae</taxon>
        <taxon>Streptophyta</taxon>
        <taxon>Embryophyta</taxon>
        <taxon>Tracheophyta</taxon>
        <taxon>Spermatophyta</taxon>
        <taxon>Magnoliopsida</taxon>
        <taxon>eudicotyledons</taxon>
        <taxon>Gunneridae</taxon>
        <taxon>Pentapetalae</taxon>
        <taxon>rosids</taxon>
        <taxon>fabids</taxon>
        <taxon>Malpighiales</taxon>
        <taxon>Euphorbiaceae</taxon>
        <taxon>Acalyphoideae</taxon>
        <taxon>Acalypheae</taxon>
        <taxon>Ricinus</taxon>
    </lineage>
</organism>
<evidence type="ECO:0000256" key="11">
    <source>
        <dbReference type="ARBA" id="ARBA00023204"/>
    </source>
</evidence>
<keyword evidence="5" id="KW-0227">DNA damage</keyword>
<dbReference type="GO" id="GO:0015935">
    <property type="term" value="C:small ribosomal subunit"/>
    <property type="evidence" value="ECO:0000318"/>
    <property type="project" value="GO_Central"/>
</dbReference>
<dbReference type="NCBIfam" id="TIGR00029">
    <property type="entry name" value="S20"/>
    <property type="match status" value="1"/>
</dbReference>
<feature type="domain" description="Formamidopyrimidine-DNA glycosylase H2TH DNA-binding" evidence="15">
    <location>
        <begin position="1"/>
        <end position="65"/>
    </location>
</feature>
<dbReference type="GO" id="GO:0070181">
    <property type="term" value="F:small ribosomal subunit rRNA binding"/>
    <property type="evidence" value="ECO:0000318"/>
    <property type="project" value="GO_Central"/>
</dbReference>
<keyword evidence="12" id="KW-0456">Lyase</keyword>
<dbReference type="GO" id="GO:0003684">
    <property type="term" value="F:damaged DNA binding"/>
    <property type="evidence" value="ECO:0007669"/>
    <property type="project" value="InterPro"/>
</dbReference>
<evidence type="ECO:0000256" key="1">
    <source>
        <dbReference type="ARBA" id="ARBA00003134"/>
    </source>
</evidence>
<evidence type="ECO:0000256" key="6">
    <source>
        <dbReference type="ARBA" id="ARBA00022801"/>
    </source>
</evidence>
<dbReference type="EMBL" id="EQ997057">
    <property type="protein sequence ID" value="EEF22108.1"/>
    <property type="molecule type" value="Genomic_DNA"/>
</dbReference>
<comment type="similarity">
    <text evidence="2">Belongs to the bacterial ribosomal protein bS20 family.</text>
</comment>
<dbReference type="Proteomes" id="UP000008311">
    <property type="component" value="Unassembled WGS sequence"/>
</dbReference>
<evidence type="ECO:0000313" key="16">
    <source>
        <dbReference type="EMBL" id="EEF22108.1"/>
    </source>
</evidence>
<evidence type="ECO:0000256" key="8">
    <source>
        <dbReference type="ARBA" id="ARBA00022884"/>
    </source>
</evidence>
<evidence type="ECO:0000256" key="5">
    <source>
        <dbReference type="ARBA" id="ARBA00022763"/>
    </source>
</evidence>
<dbReference type="GO" id="GO:0008534">
    <property type="term" value="F:oxidized purine nucleobase lesion DNA N-glycosylase activity"/>
    <property type="evidence" value="ECO:0007669"/>
    <property type="project" value="UniProtKB-EC"/>
</dbReference>
<evidence type="ECO:0000256" key="2">
    <source>
        <dbReference type="ARBA" id="ARBA00007634"/>
    </source>
</evidence>
<comment type="function">
    <text evidence="1">Binds directly to 16S ribosomal RNA.</text>
</comment>
<keyword evidence="6 16" id="KW-0378">Hydrolase</keyword>
<dbReference type="InterPro" id="IPR010979">
    <property type="entry name" value="Ribosomal_uS13-like_H2TH"/>
</dbReference>
<accession>B9TPV6</accession>
<evidence type="ECO:0000256" key="10">
    <source>
        <dbReference type="ARBA" id="ARBA00023125"/>
    </source>
</evidence>
<dbReference type="InParanoid" id="B9TPV6"/>
<dbReference type="InterPro" id="IPR036510">
    <property type="entry name" value="Ribosomal_bS20_sf"/>
</dbReference>
<evidence type="ECO:0000259" key="15">
    <source>
        <dbReference type="SMART" id="SM01232"/>
    </source>
</evidence>
<dbReference type="GO" id="GO:0006284">
    <property type="term" value="P:base-excision repair"/>
    <property type="evidence" value="ECO:0007669"/>
    <property type="project" value="InterPro"/>
</dbReference>
<evidence type="ECO:0000256" key="7">
    <source>
        <dbReference type="ARBA" id="ARBA00022833"/>
    </source>
</evidence>
<dbReference type="GO" id="GO:0006412">
    <property type="term" value="P:translation"/>
    <property type="evidence" value="ECO:0007669"/>
    <property type="project" value="InterPro"/>
</dbReference>
<dbReference type="Gene3D" id="1.10.8.50">
    <property type="match status" value="1"/>
</dbReference>
<evidence type="ECO:0000256" key="12">
    <source>
        <dbReference type="ARBA" id="ARBA00023239"/>
    </source>
</evidence>
<evidence type="ECO:0000256" key="13">
    <source>
        <dbReference type="ARBA" id="ARBA00023274"/>
    </source>
</evidence>
<name>B9TPV6_RICCO</name>
<dbReference type="InterPro" id="IPR015886">
    <property type="entry name" value="H2TH_FPG"/>
</dbReference>
<dbReference type="InterPro" id="IPR002583">
    <property type="entry name" value="Ribosomal_bS20"/>
</dbReference>
<dbReference type="GO" id="GO:0008270">
    <property type="term" value="F:zinc ion binding"/>
    <property type="evidence" value="ECO:0007669"/>
    <property type="project" value="InterPro"/>
</dbReference>
<keyword evidence="17" id="KW-1185">Reference proteome</keyword>
<keyword evidence="10" id="KW-0238">DNA-binding</keyword>
<evidence type="ECO:0000313" key="17">
    <source>
        <dbReference type="Proteomes" id="UP000008311"/>
    </source>
</evidence>
<evidence type="ECO:0000256" key="14">
    <source>
        <dbReference type="SAM" id="MobiDB-lite"/>
    </source>
</evidence>
<keyword evidence="9" id="KW-0689">Ribosomal protein</keyword>
<evidence type="ECO:0000256" key="9">
    <source>
        <dbReference type="ARBA" id="ARBA00022980"/>
    </source>
</evidence>
<dbReference type="AlphaFoldDB" id="B9TPV6"/>
<dbReference type="Pfam" id="PF01649">
    <property type="entry name" value="Ribosomal_S20p"/>
    <property type="match status" value="1"/>
</dbReference>
<reference evidence="17" key="1">
    <citation type="journal article" date="2010" name="Nat. Biotechnol.">
        <title>Draft genome sequence of the oilseed species Ricinus communis.</title>
        <authorList>
            <person name="Chan A.P."/>
            <person name="Crabtree J."/>
            <person name="Zhao Q."/>
            <person name="Lorenzi H."/>
            <person name="Orvis J."/>
            <person name="Puiu D."/>
            <person name="Melake-Berhan A."/>
            <person name="Jones K.M."/>
            <person name="Redman J."/>
            <person name="Chen G."/>
            <person name="Cahoon E.B."/>
            <person name="Gedil M."/>
            <person name="Stanke M."/>
            <person name="Haas B.J."/>
            <person name="Wortman J.R."/>
            <person name="Fraser-Liggett C.M."/>
            <person name="Ravel J."/>
            <person name="Rabinowicz P.D."/>
        </authorList>
    </citation>
    <scope>NUCLEOTIDE SEQUENCE [LARGE SCALE GENOMIC DNA]</scope>
    <source>
        <strain evidence="17">cv. Hale</strain>
    </source>
</reference>
<keyword evidence="13" id="KW-0687">Ribonucleoprotein</keyword>
<dbReference type="PANTHER" id="PTHR33398">
    <property type="entry name" value="30S RIBOSOMAL PROTEIN S20"/>
    <property type="match status" value="1"/>
</dbReference>
<keyword evidence="8" id="KW-0694">RNA-binding</keyword>
<evidence type="ECO:0000256" key="4">
    <source>
        <dbReference type="ARBA" id="ARBA00022730"/>
    </source>
</evidence>
<dbReference type="GO" id="GO:0003906">
    <property type="term" value="F:DNA-(apurinic or apyrimidinic site) endonuclease activity"/>
    <property type="evidence" value="ECO:0007669"/>
    <property type="project" value="InterPro"/>
</dbReference>
<dbReference type="GO" id="GO:0016829">
    <property type="term" value="F:lyase activity"/>
    <property type="evidence" value="ECO:0007669"/>
    <property type="project" value="UniProtKB-KW"/>
</dbReference>
<keyword evidence="16" id="KW-0326">Glycosidase</keyword>